<feature type="transmembrane region" description="Helical" evidence="2">
    <location>
        <begin position="9"/>
        <end position="29"/>
    </location>
</feature>
<dbReference type="PANTHER" id="PTHR33219:SF14">
    <property type="entry name" value="PROTEIN COFACTOR ASSEMBLY OF COMPLEX C SUBUNIT B CCB3, CHLOROPLASTIC-RELATED"/>
    <property type="match status" value="1"/>
</dbReference>
<keyword evidence="2" id="KW-1133">Transmembrane helix</keyword>
<evidence type="ECO:0000313" key="3">
    <source>
        <dbReference type="EMBL" id="MBE9069782.1"/>
    </source>
</evidence>
<dbReference type="EMBL" id="JADEXP010000321">
    <property type="protein sequence ID" value="MBE9069782.1"/>
    <property type="molecule type" value="Genomic_DNA"/>
</dbReference>
<evidence type="ECO:0000256" key="1">
    <source>
        <dbReference type="ARBA" id="ARBA00010894"/>
    </source>
</evidence>
<dbReference type="InterPro" id="IPR003425">
    <property type="entry name" value="CCB3/YggT"/>
</dbReference>
<evidence type="ECO:0000256" key="2">
    <source>
        <dbReference type="SAM" id="Phobius"/>
    </source>
</evidence>
<dbReference type="GO" id="GO:0016020">
    <property type="term" value="C:membrane"/>
    <property type="evidence" value="ECO:0007669"/>
    <property type="project" value="InterPro"/>
</dbReference>
<proteinExistence type="inferred from homology"/>
<comment type="similarity">
    <text evidence="1">Belongs to the YggT family.</text>
</comment>
<dbReference type="PANTHER" id="PTHR33219">
    <property type="entry name" value="YLMG HOMOLOG PROTEIN 2, CHLOROPLASTIC"/>
    <property type="match status" value="1"/>
</dbReference>
<dbReference type="AlphaFoldDB" id="A0A928ZYD6"/>
<evidence type="ECO:0000313" key="4">
    <source>
        <dbReference type="Proteomes" id="UP000615026"/>
    </source>
</evidence>
<dbReference type="RefSeq" id="WP_193995667.1">
    <property type="nucleotide sequence ID" value="NZ_JADEXP010000321.1"/>
</dbReference>
<accession>A0A928ZYD6</accession>
<sequence length="98" mass="10807">MLQLIPQTLATFLGIYGALLIVRVLLTWFPNVDWSNPAFSALSQITDPYLNLFRSIIPPLGGLDFSAMLAIFLLFFVQDQLDAVASVLATSYTAYSGF</sequence>
<dbReference type="Pfam" id="PF02325">
    <property type="entry name" value="CCB3_YggT"/>
    <property type="match status" value="1"/>
</dbReference>
<keyword evidence="2" id="KW-0812">Transmembrane</keyword>
<feature type="transmembrane region" description="Helical" evidence="2">
    <location>
        <begin position="56"/>
        <end position="77"/>
    </location>
</feature>
<comment type="caution">
    <text evidence="3">The sequence shown here is derived from an EMBL/GenBank/DDBJ whole genome shotgun (WGS) entry which is preliminary data.</text>
</comment>
<organism evidence="3 4">
    <name type="scientific">Leptolyngbya cf. ectocarpi LEGE 11479</name>
    <dbReference type="NCBI Taxonomy" id="1828722"/>
    <lineage>
        <taxon>Bacteria</taxon>
        <taxon>Bacillati</taxon>
        <taxon>Cyanobacteriota</taxon>
        <taxon>Cyanophyceae</taxon>
        <taxon>Leptolyngbyales</taxon>
        <taxon>Leptolyngbyaceae</taxon>
        <taxon>Leptolyngbya group</taxon>
        <taxon>Leptolyngbya</taxon>
    </lineage>
</organism>
<reference evidence="3" key="1">
    <citation type="submission" date="2020-10" db="EMBL/GenBank/DDBJ databases">
        <authorList>
            <person name="Castelo-Branco R."/>
            <person name="Eusebio N."/>
            <person name="Adriana R."/>
            <person name="Vieira A."/>
            <person name="Brugerolle De Fraissinette N."/>
            <person name="Rezende De Castro R."/>
            <person name="Schneider M.P."/>
            <person name="Vasconcelos V."/>
            <person name="Leao P.N."/>
        </authorList>
    </citation>
    <scope>NUCLEOTIDE SEQUENCE</scope>
    <source>
        <strain evidence="3">LEGE 11479</strain>
    </source>
</reference>
<gene>
    <name evidence="3" type="ORF">IQ260_24370</name>
</gene>
<keyword evidence="4" id="KW-1185">Reference proteome</keyword>
<keyword evidence="2" id="KW-0472">Membrane</keyword>
<dbReference type="Proteomes" id="UP000615026">
    <property type="component" value="Unassembled WGS sequence"/>
</dbReference>
<protein>
    <submittedName>
        <fullName evidence="3">YggT family protein</fullName>
    </submittedName>
</protein>
<name>A0A928ZYD6_LEPEC</name>